<dbReference type="Proteomes" id="UP000009881">
    <property type="component" value="Unassembled WGS sequence"/>
</dbReference>
<dbReference type="EMBL" id="ANHY01000015">
    <property type="protein sequence ID" value="EKV28553.1"/>
    <property type="molecule type" value="Genomic_DNA"/>
</dbReference>
<dbReference type="AlphaFoldDB" id="K9HDH5"/>
<evidence type="ECO:0008006" key="3">
    <source>
        <dbReference type="Google" id="ProtNLM"/>
    </source>
</evidence>
<evidence type="ECO:0000313" key="2">
    <source>
        <dbReference type="Proteomes" id="UP000009881"/>
    </source>
</evidence>
<dbReference type="InterPro" id="IPR018648">
    <property type="entry name" value="DUF2076"/>
</dbReference>
<dbReference type="eggNOG" id="COG3416">
    <property type="taxonomic scope" value="Bacteria"/>
</dbReference>
<organism evidence="1 2">
    <name type="scientific">Caenispirillum salinarum AK4</name>
    <dbReference type="NCBI Taxonomy" id="1238182"/>
    <lineage>
        <taxon>Bacteria</taxon>
        <taxon>Pseudomonadati</taxon>
        <taxon>Pseudomonadota</taxon>
        <taxon>Alphaproteobacteria</taxon>
        <taxon>Rhodospirillales</taxon>
        <taxon>Novispirillaceae</taxon>
        <taxon>Caenispirillum</taxon>
    </lineage>
</organism>
<accession>K9HDH5</accession>
<sequence>MDAQDRALIDGVFDKVRQAEEQGGSRDADAEAAIAAHVAEQPHAPYYMAQGLVMLEESLKVAEERIAQLEDELCHRPAGAGGGLLGGLFGGGASGGRGTVPAARPATESSPILARAARPGHGGFMGGAGSTLMAVAGGVMLGNLLGAAMMPDMAGAEDAAAGEEEMAGMEEDLGGAEDMDFEF</sequence>
<keyword evidence="2" id="KW-1185">Reference proteome</keyword>
<gene>
    <name evidence="1" type="ORF">C882_0764</name>
</gene>
<evidence type="ECO:0000313" key="1">
    <source>
        <dbReference type="EMBL" id="EKV28553.1"/>
    </source>
</evidence>
<dbReference type="STRING" id="1238182.C882_0764"/>
<dbReference type="Pfam" id="PF09849">
    <property type="entry name" value="DUF2076"/>
    <property type="match status" value="1"/>
</dbReference>
<protein>
    <recommendedName>
        <fullName evidence="3">DUF2076 domain-containing protein</fullName>
    </recommendedName>
</protein>
<dbReference type="OrthoDB" id="122910at2"/>
<name>K9HDH5_9PROT</name>
<dbReference type="RefSeq" id="WP_009541421.1">
    <property type="nucleotide sequence ID" value="NZ_ANHY01000015.1"/>
</dbReference>
<proteinExistence type="predicted"/>
<comment type="caution">
    <text evidence="1">The sequence shown here is derived from an EMBL/GenBank/DDBJ whole genome shotgun (WGS) entry which is preliminary data.</text>
</comment>
<reference evidence="1 2" key="1">
    <citation type="journal article" date="2013" name="Genome Announc.">
        <title>Draft Genome Sequence of an Alphaproteobacterium, Caenispirillum salinarum AK4(T), Isolated from a Solar Saltern.</title>
        <authorList>
            <person name="Khatri I."/>
            <person name="Singh A."/>
            <person name="Korpole S."/>
            <person name="Pinnaka A.K."/>
            <person name="Subramanian S."/>
        </authorList>
    </citation>
    <scope>NUCLEOTIDE SEQUENCE [LARGE SCALE GENOMIC DNA]</scope>
    <source>
        <strain evidence="1 2">AK4</strain>
    </source>
</reference>